<comment type="caution">
    <text evidence="1">The sequence shown here is derived from an EMBL/GenBank/DDBJ whole genome shotgun (WGS) entry which is preliminary data.</text>
</comment>
<organism evidence="1 2">
    <name type="scientific">Candidatus Sungbacteria bacterium RIFCSPLOWO2_01_FULL_47_10</name>
    <dbReference type="NCBI Taxonomy" id="1802276"/>
    <lineage>
        <taxon>Bacteria</taxon>
        <taxon>Candidatus Sungiibacteriota</taxon>
    </lineage>
</organism>
<dbReference type="Pfam" id="PF21840">
    <property type="entry name" value="DUF6899"/>
    <property type="match status" value="1"/>
</dbReference>
<reference evidence="1 2" key="1">
    <citation type="journal article" date="2016" name="Nat. Commun.">
        <title>Thousands of microbial genomes shed light on interconnected biogeochemical processes in an aquifer system.</title>
        <authorList>
            <person name="Anantharaman K."/>
            <person name="Brown C.T."/>
            <person name="Hug L.A."/>
            <person name="Sharon I."/>
            <person name="Castelle C.J."/>
            <person name="Probst A.J."/>
            <person name="Thomas B.C."/>
            <person name="Singh A."/>
            <person name="Wilkins M.J."/>
            <person name="Karaoz U."/>
            <person name="Brodie E.L."/>
            <person name="Williams K.H."/>
            <person name="Hubbard S.S."/>
            <person name="Banfield J.F."/>
        </authorList>
    </citation>
    <scope>NUCLEOTIDE SEQUENCE [LARGE SCALE GENOMIC DNA]</scope>
</reference>
<dbReference type="InterPro" id="IPR054194">
    <property type="entry name" value="DUF6899"/>
</dbReference>
<protein>
    <submittedName>
        <fullName evidence="1">Uncharacterized protein</fullName>
    </submittedName>
</protein>
<dbReference type="EMBL" id="MHQO01000084">
    <property type="protein sequence ID" value="OHA04287.1"/>
    <property type="molecule type" value="Genomic_DNA"/>
</dbReference>
<name>A0A1G2KXY9_9BACT</name>
<evidence type="ECO:0000313" key="1">
    <source>
        <dbReference type="EMBL" id="OHA04287.1"/>
    </source>
</evidence>
<dbReference type="Proteomes" id="UP000177982">
    <property type="component" value="Unassembled WGS sequence"/>
</dbReference>
<dbReference type="AlphaFoldDB" id="A0A1G2KXY9"/>
<sequence>MLDPVIEAVAKDAAEKIDDNSLLTPVYKVIFFTTARHLASLLAGAEVANSSSPSAHLAEAIYKVSKKYGYWGAHQGELNYSITRFIQRVPQIMVKSGKWQKKDELRYWVYASTVSALTYAENHTADLNIGVEGVFEDIKDEYKWRVNRAYEMAQIRKSGDCYDTPWLMKQVEVVDESGTVIGYIDVAVERSEEVVSKDVLECQLVMRRKPQPSVSKIIG</sequence>
<proteinExistence type="predicted"/>
<evidence type="ECO:0000313" key="2">
    <source>
        <dbReference type="Proteomes" id="UP000177982"/>
    </source>
</evidence>
<accession>A0A1G2KXY9</accession>
<gene>
    <name evidence="1" type="ORF">A2934_02045</name>
</gene>